<dbReference type="EMBL" id="FLQZ01000033">
    <property type="protein sequence ID" value="SBT12967.1"/>
    <property type="molecule type" value="Genomic_DNA"/>
</dbReference>
<dbReference type="Proteomes" id="UP000092819">
    <property type="component" value="Unassembled WGS sequence"/>
</dbReference>
<evidence type="ECO:0000313" key="2">
    <source>
        <dbReference type="EMBL" id="SBT12967.1"/>
    </source>
</evidence>
<proteinExistence type="predicted"/>
<dbReference type="AlphaFoldDB" id="A0A1C3JCV4"/>
<evidence type="ECO:0000256" key="1">
    <source>
        <dbReference type="SAM" id="Coils"/>
    </source>
</evidence>
<keyword evidence="1" id="KW-0175">Coiled coil</keyword>
<sequence>MASIINDLKRIQRVSSVVTRATERCFPNAEVSRVMCEYSDGEFSIDLSAIVLDYHDIDADICCVNAEKCTLMFIESVLNSVDRIIRRLEKEEKEFRSDLNEYGEAFSESPAAHLSSALMFKQIVTGIKP</sequence>
<feature type="coiled-coil region" evidence="1">
    <location>
        <begin position="74"/>
        <end position="105"/>
    </location>
</feature>
<dbReference type="RefSeq" id="WP_065676174.1">
    <property type="nucleotide sequence ID" value="NZ_AP025463.1"/>
</dbReference>
<name>A0A1C3JCV4_9VIBR</name>
<protein>
    <submittedName>
        <fullName evidence="2">Uncharacterized protein</fullName>
    </submittedName>
</protein>
<organism evidence="2 3">
    <name type="scientific">Vibrio celticus</name>
    <dbReference type="NCBI Taxonomy" id="446372"/>
    <lineage>
        <taxon>Bacteria</taxon>
        <taxon>Pseudomonadati</taxon>
        <taxon>Pseudomonadota</taxon>
        <taxon>Gammaproteobacteria</taxon>
        <taxon>Vibrionales</taxon>
        <taxon>Vibrionaceae</taxon>
        <taxon>Vibrio</taxon>
    </lineage>
</organism>
<evidence type="ECO:0000313" key="3">
    <source>
        <dbReference type="Proteomes" id="UP000092819"/>
    </source>
</evidence>
<reference evidence="3" key="1">
    <citation type="submission" date="2016-06" db="EMBL/GenBank/DDBJ databases">
        <authorList>
            <person name="Rodrigo-Torres L."/>
            <person name="Arahal D.R."/>
        </authorList>
    </citation>
    <scope>NUCLEOTIDE SEQUENCE [LARGE SCALE GENOMIC DNA]</scope>
    <source>
        <strain evidence="3">CECT 7224</strain>
    </source>
</reference>
<gene>
    <name evidence="2" type="ORF">VCE7224_01711</name>
</gene>
<accession>A0A1C3JCV4</accession>
<keyword evidence="3" id="KW-1185">Reference proteome</keyword>